<evidence type="ECO:0000259" key="1">
    <source>
        <dbReference type="Pfam" id="PF00561"/>
    </source>
</evidence>
<evidence type="ECO:0000313" key="2">
    <source>
        <dbReference type="EMBL" id="KAA6452775.1"/>
    </source>
</evidence>
<dbReference type="Pfam" id="PF00561">
    <property type="entry name" value="Abhydrolase_1"/>
    <property type="match status" value="1"/>
</dbReference>
<dbReference type="RefSeq" id="WP_148955535.1">
    <property type="nucleotide sequence ID" value="NZ_QSND01000001.1"/>
</dbReference>
<proteinExistence type="predicted"/>
<evidence type="ECO:0000313" key="3">
    <source>
        <dbReference type="Proteomes" id="UP000324326"/>
    </source>
</evidence>
<name>A0A5M8RVV2_9BACI</name>
<gene>
    <name evidence="2" type="ORF">DX927_00730</name>
</gene>
<comment type="caution">
    <text evidence="2">The sequence shown here is derived from an EMBL/GenBank/DDBJ whole genome shotgun (WGS) entry which is preliminary data.</text>
</comment>
<feature type="domain" description="AB hydrolase-1" evidence="1">
    <location>
        <begin position="24"/>
        <end position="265"/>
    </location>
</feature>
<dbReference type="InterPro" id="IPR000073">
    <property type="entry name" value="AB_hydrolase_1"/>
</dbReference>
<dbReference type="PANTHER" id="PTHR43433:SF1">
    <property type="entry name" value="BLL5160 PROTEIN"/>
    <property type="match status" value="1"/>
</dbReference>
<organism evidence="2 3">
    <name type="scientific">Bacillus swezeyi</name>
    <dbReference type="NCBI Taxonomy" id="1925020"/>
    <lineage>
        <taxon>Bacteria</taxon>
        <taxon>Bacillati</taxon>
        <taxon>Bacillota</taxon>
        <taxon>Bacilli</taxon>
        <taxon>Bacillales</taxon>
        <taxon>Bacillaceae</taxon>
        <taxon>Bacillus</taxon>
    </lineage>
</organism>
<accession>A0A5M8RVV2</accession>
<dbReference type="Gene3D" id="3.40.50.1820">
    <property type="entry name" value="alpha/beta hydrolase"/>
    <property type="match status" value="1"/>
</dbReference>
<dbReference type="PANTHER" id="PTHR43433">
    <property type="entry name" value="HYDROLASE, ALPHA/BETA FOLD FAMILY PROTEIN"/>
    <property type="match status" value="1"/>
</dbReference>
<dbReference type="EMBL" id="QSND01000001">
    <property type="protein sequence ID" value="KAA6452775.1"/>
    <property type="molecule type" value="Genomic_DNA"/>
</dbReference>
<reference evidence="2 3" key="1">
    <citation type="submission" date="2018-08" db="EMBL/GenBank/DDBJ databases">
        <title>Bacillus phenotypic plasticity.</title>
        <authorList>
            <person name="Hurtado E."/>
        </authorList>
    </citation>
    <scope>NUCLEOTIDE SEQUENCE [LARGE SCALE GENOMIC DNA]</scope>
    <source>
        <strain evidence="2 3">427</strain>
    </source>
</reference>
<dbReference type="SUPFAM" id="SSF53474">
    <property type="entry name" value="alpha/beta-Hydrolases"/>
    <property type="match status" value="1"/>
</dbReference>
<dbReference type="AlphaFoldDB" id="A0A5M8RVV2"/>
<sequence>MERKIGIFEMDGMTIEYSLIGEGKPILVMHGGHSNCHEEFGYQSLYENGFSIITPTRAGYGRTSKGIGAALELACYYYMKLLDELKIKKVHVLAMSAGGPSGIYFAAKYPDRVESLILQSAVTKEWLTPEDIEYKVGNIMFRPPVEKAVWKLISALNNRFPQWIFKKMISSFTTLSVDQAMLKINDGDIEEMRKMNNRQRSGRGFLIDLKHIDEISIRHLGMISCPVLIMYCQHDRLVPNEHAYHAQEHIPSSELYEADAWGHLIWLGKEADTVSRKVISFLQRSS</sequence>
<protein>
    <submittedName>
        <fullName evidence="2">Alpha/beta hydrolase</fullName>
    </submittedName>
</protein>
<keyword evidence="2" id="KW-0378">Hydrolase</keyword>
<dbReference type="STRING" id="1925020.BTA30_07355"/>
<dbReference type="InterPro" id="IPR050471">
    <property type="entry name" value="AB_hydrolase"/>
</dbReference>
<dbReference type="PRINTS" id="PR00111">
    <property type="entry name" value="ABHYDROLASE"/>
</dbReference>
<dbReference type="GO" id="GO:0016787">
    <property type="term" value="F:hydrolase activity"/>
    <property type="evidence" value="ECO:0007669"/>
    <property type="project" value="UniProtKB-KW"/>
</dbReference>
<dbReference type="Proteomes" id="UP000324326">
    <property type="component" value="Unassembled WGS sequence"/>
</dbReference>
<dbReference type="InterPro" id="IPR029058">
    <property type="entry name" value="AB_hydrolase_fold"/>
</dbReference>